<feature type="signal peptide" evidence="1">
    <location>
        <begin position="1"/>
        <end position="28"/>
    </location>
</feature>
<evidence type="ECO:0000313" key="2">
    <source>
        <dbReference type="EMBL" id="ALE02790.1"/>
    </source>
</evidence>
<protein>
    <submittedName>
        <fullName evidence="2">Uncharacterized protein</fullName>
    </submittedName>
</protein>
<dbReference type="RefSeq" id="WP_053820678.1">
    <property type="nucleotide sequence ID" value="NZ_CP006911.1"/>
</dbReference>
<name>A0A0M5KTE0_9GAMM</name>
<dbReference type="AlphaFoldDB" id="A0A0M5KTE0"/>
<dbReference type="Proteomes" id="UP000068905">
    <property type="component" value="Chromosome"/>
</dbReference>
<accession>A0A0M5KTE0</accession>
<proteinExistence type="predicted"/>
<dbReference type="KEGG" id="tsn:W908_08230"/>
<gene>
    <name evidence="2" type="ORF">W908_08230</name>
</gene>
<dbReference type="OrthoDB" id="539844at2"/>
<dbReference type="STRING" id="1125411.W908_08230"/>
<evidence type="ECO:0000256" key="1">
    <source>
        <dbReference type="SAM" id="SignalP"/>
    </source>
</evidence>
<sequence>MKTLNLNKIILLATLFLAAIAFSNSASALCVVNGDGAIVTVSGNSTTPVKDDTADEEVAANTAKDSCLITPDIYKLNIYKFGLCTADPDLNDLSSCQMFFESAAGIELDIQKGVSATLPIPEFYIEPGTYPYLYVQLSSKLGMKWSGTFSNDVDGSSGDGNGGTYCWSSNAGMRASSYPTGGAAFTTAHGTSLADNVKTMDCGTAEGTVVTTYELLTKFSEENCSALAANGDKVTFAIEGTGSTRGIPTVNLLTAAEAFATTCANAAKIAWTTALSTSYVVTENSTFAMSIVATAANSLEFSDGNDNDIRLLGSGAPRIYLTVTN</sequence>
<keyword evidence="1" id="KW-0732">Signal</keyword>
<keyword evidence="3" id="KW-1185">Reference proteome</keyword>
<feature type="chain" id="PRO_5005804565" evidence="1">
    <location>
        <begin position="29"/>
        <end position="325"/>
    </location>
</feature>
<evidence type="ECO:0000313" key="3">
    <source>
        <dbReference type="Proteomes" id="UP000068905"/>
    </source>
</evidence>
<dbReference type="EMBL" id="CP006911">
    <property type="protein sequence ID" value="ALE02790.1"/>
    <property type="molecule type" value="Genomic_DNA"/>
</dbReference>
<organism evidence="2 3">
    <name type="scientific">Candidatus Pseudothioglobus singularis PS1</name>
    <dbReference type="NCBI Taxonomy" id="1125411"/>
    <lineage>
        <taxon>Bacteria</taxon>
        <taxon>Pseudomonadati</taxon>
        <taxon>Pseudomonadota</taxon>
        <taxon>Gammaproteobacteria</taxon>
        <taxon>Candidatus Pseudothioglobaceae</taxon>
        <taxon>Candidatus Pseudothioglobus</taxon>
    </lineage>
</organism>
<reference evidence="2 3" key="1">
    <citation type="journal article" date="2015" name="Genome Announc.">
        <title>Genome Sequence of 'Candidatus Thioglobus singularis' Strain PS1, a Mixotroph from the SUP05 Clade of Marine Gammaproteobacteria.</title>
        <authorList>
            <person name="Marshall K.T."/>
            <person name="Morris R.M."/>
        </authorList>
    </citation>
    <scope>NUCLEOTIDE SEQUENCE [LARGE SCALE GENOMIC DNA]</scope>
    <source>
        <strain evidence="2 3">PS1</strain>
    </source>
</reference>